<keyword evidence="2" id="KW-1185">Reference proteome</keyword>
<evidence type="ECO:0000313" key="2">
    <source>
        <dbReference type="Proteomes" id="UP001209878"/>
    </source>
</evidence>
<dbReference type="EMBL" id="JAODUO010000893">
    <property type="protein sequence ID" value="KAK2173202.1"/>
    <property type="molecule type" value="Genomic_DNA"/>
</dbReference>
<dbReference type="AlphaFoldDB" id="A0AAD9KKV7"/>
<dbReference type="Proteomes" id="UP001209878">
    <property type="component" value="Unassembled WGS sequence"/>
</dbReference>
<accession>A0AAD9KKV7</accession>
<comment type="caution">
    <text evidence="1">The sequence shown here is derived from an EMBL/GenBank/DDBJ whole genome shotgun (WGS) entry which is preliminary data.</text>
</comment>
<sequence length="160" mass="17663">MYIQRRGDGVNGVCLAICEVEVFAALAVATGYRDYGDCAVFTDHNRSTCGAVTSATSPLDFVLRTSLMQSRNEFDVSVILRDGDCADSSQVHVYTEQHPLELIFSGYYRRCHLAESAAPVDGATVCQFHCLCTSRPCDFVFVRVFGRFGPVRSLCEVELL</sequence>
<proteinExistence type="predicted"/>
<gene>
    <name evidence="1" type="ORF">NP493_893g01063</name>
</gene>
<evidence type="ECO:0000313" key="1">
    <source>
        <dbReference type="EMBL" id="KAK2173202.1"/>
    </source>
</evidence>
<reference evidence="1" key="1">
    <citation type="journal article" date="2023" name="Mol. Biol. Evol.">
        <title>Third-Generation Sequencing Reveals the Adaptive Role of the Epigenome in Three Deep-Sea Polychaetes.</title>
        <authorList>
            <person name="Perez M."/>
            <person name="Aroh O."/>
            <person name="Sun Y."/>
            <person name="Lan Y."/>
            <person name="Juniper S.K."/>
            <person name="Young C.R."/>
            <person name="Angers B."/>
            <person name="Qian P.Y."/>
        </authorList>
    </citation>
    <scope>NUCLEOTIDE SEQUENCE</scope>
    <source>
        <strain evidence="1">R07B-5</strain>
    </source>
</reference>
<protein>
    <submittedName>
        <fullName evidence="1">Uncharacterized protein</fullName>
    </submittedName>
</protein>
<name>A0AAD9KKV7_RIDPI</name>
<organism evidence="1 2">
    <name type="scientific">Ridgeia piscesae</name>
    <name type="common">Tubeworm</name>
    <dbReference type="NCBI Taxonomy" id="27915"/>
    <lineage>
        <taxon>Eukaryota</taxon>
        <taxon>Metazoa</taxon>
        <taxon>Spiralia</taxon>
        <taxon>Lophotrochozoa</taxon>
        <taxon>Annelida</taxon>
        <taxon>Polychaeta</taxon>
        <taxon>Sedentaria</taxon>
        <taxon>Canalipalpata</taxon>
        <taxon>Sabellida</taxon>
        <taxon>Siboglinidae</taxon>
        <taxon>Ridgeia</taxon>
    </lineage>
</organism>